<feature type="compositionally biased region" description="Polar residues" evidence="1">
    <location>
        <begin position="107"/>
        <end position="133"/>
    </location>
</feature>
<gene>
    <name evidence="2" type="ORF">AWC38_SpisGene10257</name>
</gene>
<proteinExistence type="predicted"/>
<evidence type="ECO:0000313" key="2">
    <source>
        <dbReference type="EMBL" id="PFX25126.1"/>
    </source>
</evidence>
<dbReference type="OrthoDB" id="10408136at2759"/>
<sequence length="285" mass="31497">MSISVGNPIYQRGLQVLEFAPDDALSPTQDSYQPLVENTREPGASKEYQDLENEEGCDERKGVSVDQEGYEGLVRNQTHKYQGLDQDKKHMKDQRKSDDLNPKNLRQCVSSPSETDQCYSVSSQPPRSPLGSQLNVTQSVIPLRLDASPFSPNKYQAGASSHFDKSSSMPLYYVLESSGTTAEKGPACINTHPKGSNTVPLQMRGVIEELKAATTRTTVEVDSTKKEPIYYVLERPNPTPESGVDHMHKVIGELKSLNVAGQRGEYSNECSAVPLDDDVFEDPKD</sequence>
<dbReference type="Proteomes" id="UP000225706">
    <property type="component" value="Unassembled WGS sequence"/>
</dbReference>
<feature type="region of interest" description="Disordered" evidence="1">
    <location>
        <begin position="21"/>
        <end position="133"/>
    </location>
</feature>
<organism evidence="2 3">
    <name type="scientific">Stylophora pistillata</name>
    <name type="common">Smooth cauliflower coral</name>
    <dbReference type="NCBI Taxonomy" id="50429"/>
    <lineage>
        <taxon>Eukaryota</taxon>
        <taxon>Metazoa</taxon>
        <taxon>Cnidaria</taxon>
        <taxon>Anthozoa</taxon>
        <taxon>Hexacorallia</taxon>
        <taxon>Scleractinia</taxon>
        <taxon>Astrocoeniina</taxon>
        <taxon>Pocilloporidae</taxon>
        <taxon>Stylophora</taxon>
    </lineage>
</organism>
<feature type="compositionally biased region" description="Basic and acidic residues" evidence="1">
    <location>
        <begin position="85"/>
        <end position="101"/>
    </location>
</feature>
<evidence type="ECO:0000256" key="1">
    <source>
        <dbReference type="SAM" id="MobiDB-lite"/>
    </source>
</evidence>
<reference evidence="3" key="1">
    <citation type="journal article" date="2017" name="bioRxiv">
        <title>Comparative analysis of the genomes of Stylophora pistillata and Acropora digitifera provides evidence for extensive differences between species of corals.</title>
        <authorList>
            <person name="Voolstra C.R."/>
            <person name="Li Y."/>
            <person name="Liew Y.J."/>
            <person name="Baumgarten S."/>
            <person name="Zoccola D."/>
            <person name="Flot J.-F."/>
            <person name="Tambutte S."/>
            <person name="Allemand D."/>
            <person name="Aranda M."/>
        </authorList>
    </citation>
    <scope>NUCLEOTIDE SEQUENCE [LARGE SCALE GENOMIC DNA]</scope>
</reference>
<comment type="caution">
    <text evidence="2">The sequence shown here is derived from an EMBL/GenBank/DDBJ whole genome shotgun (WGS) entry which is preliminary data.</text>
</comment>
<feature type="compositionally biased region" description="Basic and acidic residues" evidence="1">
    <location>
        <begin position="38"/>
        <end position="49"/>
    </location>
</feature>
<accession>A0A2B4S6W6</accession>
<dbReference type="EMBL" id="LSMT01000159">
    <property type="protein sequence ID" value="PFX25126.1"/>
    <property type="molecule type" value="Genomic_DNA"/>
</dbReference>
<dbReference type="AlphaFoldDB" id="A0A2B4S6W6"/>
<evidence type="ECO:0000313" key="3">
    <source>
        <dbReference type="Proteomes" id="UP000225706"/>
    </source>
</evidence>
<name>A0A2B4S6W6_STYPI</name>
<keyword evidence="3" id="KW-1185">Reference proteome</keyword>
<protein>
    <submittedName>
        <fullName evidence="2">Uncharacterized protein</fullName>
    </submittedName>
</protein>